<dbReference type="EMBL" id="CVRB01000003">
    <property type="protein sequence ID" value="CRK82705.1"/>
    <property type="molecule type" value="Genomic_DNA"/>
</dbReference>
<proteinExistence type="predicted"/>
<dbReference type="Proteomes" id="UP000199087">
    <property type="component" value="Unassembled WGS sequence"/>
</dbReference>
<dbReference type="AlphaFoldDB" id="A0A0U1NXD6"/>
<keyword evidence="2" id="KW-1185">Reference proteome</keyword>
<accession>A0A0U1NXD6</accession>
<protein>
    <submittedName>
        <fullName evidence="1">Uncharacterized protein</fullName>
    </submittedName>
</protein>
<dbReference type="STRING" id="1499688.BN000_02649"/>
<gene>
    <name evidence="1" type="ORF">BN000_02649</name>
</gene>
<sequence>MHCNNAEHTFIPPIFFWVGFLFLENIVWGDKTISKKIGDIIDFLEKIKVICKII</sequence>
<organism evidence="1 2">
    <name type="scientific">Neobacillus massiliamazoniensis</name>
    <dbReference type="NCBI Taxonomy" id="1499688"/>
    <lineage>
        <taxon>Bacteria</taxon>
        <taxon>Bacillati</taxon>
        <taxon>Bacillota</taxon>
        <taxon>Bacilli</taxon>
        <taxon>Bacillales</taxon>
        <taxon>Bacillaceae</taxon>
        <taxon>Neobacillus</taxon>
    </lineage>
</organism>
<reference evidence="2" key="1">
    <citation type="submission" date="2015-05" db="EMBL/GenBank/DDBJ databases">
        <authorList>
            <person name="Urmite Genomes"/>
        </authorList>
    </citation>
    <scope>NUCLEOTIDE SEQUENCE [LARGE SCALE GENOMIC DNA]</scope>
    <source>
        <strain evidence="2">LF1</strain>
    </source>
</reference>
<evidence type="ECO:0000313" key="2">
    <source>
        <dbReference type="Proteomes" id="UP000199087"/>
    </source>
</evidence>
<evidence type="ECO:0000313" key="1">
    <source>
        <dbReference type="EMBL" id="CRK82705.1"/>
    </source>
</evidence>
<name>A0A0U1NXD6_9BACI</name>